<name>A0A8E2AKT5_9APHY</name>
<organism evidence="1 2">
    <name type="scientific">Obba rivulosa</name>
    <dbReference type="NCBI Taxonomy" id="1052685"/>
    <lineage>
        <taxon>Eukaryota</taxon>
        <taxon>Fungi</taxon>
        <taxon>Dikarya</taxon>
        <taxon>Basidiomycota</taxon>
        <taxon>Agaricomycotina</taxon>
        <taxon>Agaricomycetes</taxon>
        <taxon>Polyporales</taxon>
        <taxon>Gelatoporiaceae</taxon>
        <taxon>Obba</taxon>
    </lineage>
</organism>
<dbReference type="AlphaFoldDB" id="A0A8E2AKT5"/>
<reference evidence="1 2" key="1">
    <citation type="submission" date="2016-07" db="EMBL/GenBank/DDBJ databases">
        <title>Draft genome of the white-rot fungus Obba rivulosa 3A-2.</title>
        <authorList>
            <consortium name="DOE Joint Genome Institute"/>
            <person name="Miettinen O."/>
            <person name="Riley R."/>
            <person name="Acob R."/>
            <person name="Barry K."/>
            <person name="Cullen D."/>
            <person name="De Vries R."/>
            <person name="Hainaut M."/>
            <person name="Hatakka A."/>
            <person name="Henrissat B."/>
            <person name="Hilden K."/>
            <person name="Kuo R."/>
            <person name="Labutti K."/>
            <person name="Lipzen A."/>
            <person name="Makela M.R."/>
            <person name="Sandor L."/>
            <person name="Spatafora J.W."/>
            <person name="Grigoriev I.V."/>
            <person name="Hibbett D.S."/>
        </authorList>
    </citation>
    <scope>NUCLEOTIDE SEQUENCE [LARGE SCALE GENOMIC DNA]</scope>
    <source>
        <strain evidence="1 2">3A-2</strain>
    </source>
</reference>
<evidence type="ECO:0000313" key="2">
    <source>
        <dbReference type="Proteomes" id="UP000250043"/>
    </source>
</evidence>
<protein>
    <submittedName>
        <fullName evidence="1">Uncharacterized protein</fullName>
    </submittedName>
</protein>
<accession>A0A8E2AKT5</accession>
<dbReference type="Proteomes" id="UP000250043">
    <property type="component" value="Unassembled WGS sequence"/>
</dbReference>
<gene>
    <name evidence="1" type="ORF">OBBRIDRAFT_798412</name>
</gene>
<sequence length="87" mass="9700">MPSSYTHICRVLAVGISLQPIDAHWRGPSSAATPAHPRPCMRILFWSNSYSLRETPGGRSLLGSHWSSTQVLINGRHSTHLQKRDQP</sequence>
<dbReference type="EMBL" id="KV722602">
    <property type="protein sequence ID" value="OCH85189.1"/>
    <property type="molecule type" value="Genomic_DNA"/>
</dbReference>
<evidence type="ECO:0000313" key="1">
    <source>
        <dbReference type="EMBL" id="OCH85189.1"/>
    </source>
</evidence>
<keyword evidence="2" id="KW-1185">Reference proteome</keyword>
<proteinExistence type="predicted"/>